<dbReference type="Gene3D" id="3.30.160.60">
    <property type="entry name" value="Classic Zinc Finger"/>
    <property type="match status" value="3"/>
</dbReference>
<feature type="domain" description="ZAD" evidence="15">
    <location>
        <begin position="1"/>
        <end position="48"/>
    </location>
</feature>
<sequence>MIYECTGYNVEKGDRFPEYICTNCQIDARNAFEIKQMHEQSHQFFNWLKTNSQNRKRRGKKKEHLKAELFGEQVSLSDLKTTNTDVDHLSDDKEIKNRTTEKHRNKSPKTASSFTELNQLKEEKPLKCNNCLETYLTKELLEEHLQTHTEERRFQCSHCTKCFGKRSTLNRHLLTHTGERPFHCSHCSSSFNQSSSLKRHMKIHKG</sequence>
<dbReference type="SUPFAM" id="SSF57667">
    <property type="entry name" value="beta-beta-alpha zinc fingers"/>
    <property type="match status" value="2"/>
</dbReference>
<dbReference type="Proteomes" id="UP000002282">
    <property type="component" value="Chromosome 3R"/>
</dbReference>
<keyword evidence="4" id="KW-0677">Repeat</keyword>
<dbReference type="AlphaFoldDB" id="A0A0R1E7G3"/>
<dbReference type="SMR" id="A0A0R1E7G3"/>
<dbReference type="GO" id="GO:0005634">
    <property type="term" value="C:nucleus"/>
    <property type="evidence" value="ECO:0007669"/>
    <property type="project" value="UniProtKB-SubCell"/>
</dbReference>
<evidence type="ECO:0000256" key="9">
    <source>
        <dbReference type="ARBA" id="ARBA00023163"/>
    </source>
</evidence>
<dbReference type="SUPFAM" id="SSF57716">
    <property type="entry name" value="Glucocorticoid receptor-like (DNA-binding domain)"/>
    <property type="match status" value="1"/>
</dbReference>
<dbReference type="PROSITE" id="PS00028">
    <property type="entry name" value="ZINC_FINGER_C2H2_1"/>
    <property type="match status" value="3"/>
</dbReference>
<dbReference type="OrthoDB" id="9439903at2759"/>
<evidence type="ECO:0000256" key="11">
    <source>
        <dbReference type="PROSITE-ProRule" id="PRU00042"/>
    </source>
</evidence>
<feature type="domain" description="C2H2-type" evidence="14">
    <location>
        <begin position="126"/>
        <end position="153"/>
    </location>
</feature>
<dbReference type="InterPro" id="IPR036236">
    <property type="entry name" value="Znf_C2H2_sf"/>
</dbReference>
<keyword evidence="6" id="KW-0862">Zinc</keyword>
<keyword evidence="9" id="KW-0804">Transcription</keyword>
<evidence type="ECO:0000256" key="6">
    <source>
        <dbReference type="ARBA" id="ARBA00022833"/>
    </source>
</evidence>
<evidence type="ECO:0000259" key="14">
    <source>
        <dbReference type="PROSITE" id="PS50157"/>
    </source>
</evidence>
<dbReference type="InterPro" id="IPR012934">
    <property type="entry name" value="Znf_AD"/>
</dbReference>
<evidence type="ECO:0000256" key="13">
    <source>
        <dbReference type="SAM" id="MobiDB-lite"/>
    </source>
</evidence>
<reference evidence="16 17" key="1">
    <citation type="journal article" date="2007" name="Nature">
        <title>Evolution of genes and genomes on the Drosophila phylogeny.</title>
        <authorList>
            <consortium name="Drosophila 12 Genomes Consortium"/>
            <person name="Clark A.G."/>
            <person name="Eisen M.B."/>
            <person name="Smith D.R."/>
            <person name="Bergman C.M."/>
            <person name="Oliver B."/>
            <person name="Markow T.A."/>
            <person name="Kaufman T.C."/>
            <person name="Kellis M."/>
            <person name="Gelbart W."/>
            <person name="Iyer V.N."/>
            <person name="Pollard D.A."/>
            <person name="Sackton T.B."/>
            <person name="Larracuente A.M."/>
            <person name="Singh N.D."/>
            <person name="Abad J.P."/>
            <person name="Abt D.N."/>
            <person name="Adryan B."/>
            <person name="Aguade M."/>
            <person name="Akashi H."/>
            <person name="Anderson W.W."/>
            <person name="Aquadro C.F."/>
            <person name="Ardell D.H."/>
            <person name="Arguello R."/>
            <person name="Artieri C.G."/>
            <person name="Barbash D.A."/>
            <person name="Barker D."/>
            <person name="Barsanti P."/>
            <person name="Batterham P."/>
            <person name="Batzoglou S."/>
            <person name="Begun D."/>
            <person name="Bhutkar A."/>
            <person name="Blanco E."/>
            <person name="Bosak S.A."/>
            <person name="Bradley R.K."/>
            <person name="Brand A.D."/>
            <person name="Brent M.R."/>
            <person name="Brooks A.N."/>
            <person name="Brown R.H."/>
            <person name="Butlin R.K."/>
            <person name="Caggese C."/>
            <person name="Calvi B.R."/>
            <person name="Bernardo de Carvalho A."/>
            <person name="Caspi A."/>
            <person name="Castrezana S."/>
            <person name="Celniker S.E."/>
            <person name="Chang J.L."/>
            <person name="Chapple C."/>
            <person name="Chatterji S."/>
            <person name="Chinwalla A."/>
            <person name="Civetta A."/>
            <person name="Clifton S.W."/>
            <person name="Comeron J.M."/>
            <person name="Costello J.C."/>
            <person name="Coyne J.A."/>
            <person name="Daub J."/>
            <person name="David R.G."/>
            <person name="Delcher A.L."/>
            <person name="Delehaunty K."/>
            <person name="Do C.B."/>
            <person name="Ebling H."/>
            <person name="Edwards K."/>
            <person name="Eickbush T."/>
            <person name="Evans J.D."/>
            <person name="Filipski A."/>
            <person name="Findeiss S."/>
            <person name="Freyhult E."/>
            <person name="Fulton L."/>
            <person name="Fulton R."/>
            <person name="Garcia A.C."/>
            <person name="Gardiner A."/>
            <person name="Garfield D.A."/>
            <person name="Garvin B.E."/>
            <person name="Gibson G."/>
            <person name="Gilbert D."/>
            <person name="Gnerre S."/>
            <person name="Godfrey J."/>
            <person name="Good R."/>
            <person name="Gotea V."/>
            <person name="Gravely B."/>
            <person name="Greenberg A.J."/>
            <person name="Griffiths-Jones S."/>
            <person name="Gross S."/>
            <person name="Guigo R."/>
            <person name="Gustafson E.A."/>
            <person name="Haerty W."/>
            <person name="Hahn M.W."/>
            <person name="Halligan D.L."/>
            <person name="Halpern A.L."/>
            <person name="Halter G.M."/>
            <person name="Han M.V."/>
            <person name="Heger A."/>
            <person name="Hillier L."/>
            <person name="Hinrichs A.S."/>
            <person name="Holmes I."/>
            <person name="Hoskins R.A."/>
            <person name="Hubisz M.J."/>
            <person name="Hultmark D."/>
            <person name="Huntley M.A."/>
            <person name="Jaffe D.B."/>
            <person name="Jagadeeshan S."/>
            <person name="Jeck W.R."/>
            <person name="Johnson J."/>
            <person name="Jones C.D."/>
            <person name="Jordan W.C."/>
            <person name="Karpen G.H."/>
            <person name="Kataoka E."/>
            <person name="Keightley P.D."/>
            <person name="Kheradpour P."/>
            <person name="Kirkness E.F."/>
            <person name="Koerich L.B."/>
            <person name="Kristiansen K."/>
            <person name="Kudrna D."/>
            <person name="Kulathinal R.J."/>
            <person name="Kumar S."/>
            <person name="Kwok R."/>
            <person name="Lander E."/>
            <person name="Langley C.H."/>
            <person name="Lapoint R."/>
            <person name="Lazzaro B.P."/>
            <person name="Lee S.J."/>
            <person name="Levesque L."/>
            <person name="Li R."/>
            <person name="Lin C.F."/>
            <person name="Lin M.F."/>
            <person name="Lindblad-Toh K."/>
            <person name="Llopart A."/>
            <person name="Long M."/>
            <person name="Low L."/>
            <person name="Lozovsky E."/>
            <person name="Lu J."/>
            <person name="Luo M."/>
            <person name="Machado C.A."/>
            <person name="Makalowski W."/>
            <person name="Marzo M."/>
            <person name="Matsuda M."/>
            <person name="Matzkin L."/>
            <person name="McAllister B."/>
            <person name="McBride C.S."/>
            <person name="McKernan B."/>
            <person name="McKernan K."/>
            <person name="Mendez-Lago M."/>
            <person name="Minx P."/>
            <person name="Mollenhauer M.U."/>
            <person name="Montooth K."/>
            <person name="Mount S.M."/>
            <person name="Mu X."/>
            <person name="Myers E."/>
            <person name="Negre B."/>
            <person name="Newfeld S."/>
            <person name="Nielsen R."/>
            <person name="Noor M.A."/>
            <person name="O'Grady P."/>
            <person name="Pachter L."/>
            <person name="Papaceit M."/>
            <person name="Parisi M.J."/>
            <person name="Parisi M."/>
            <person name="Parts L."/>
            <person name="Pedersen J.S."/>
            <person name="Pesole G."/>
            <person name="Phillippy A.M."/>
            <person name="Ponting C.P."/>
            <person name="Pop M."/>
            <person name="Porcelli D."/>
            <person name="Powell J.R."/>
            <person name="Prohaska S."/>
            <person name="Pruitt K."/>
            <person name="Puig M."/>
            <person name="Quesneville H."/>
            <person name="Ram K.R."/>
            <person name="Rand D."/>
            <person name="Rasmussen M.D."/>
            <person name="Reed L.K."/>
            <person name="Reenan R."/>
            <person name="Reily A."/>
            <person name="Remington K.A."/>
            <person name="Rieger T.T."/>
            <person name="Ritchie M.G."/>
            <person name="Robin C."/>
            <person name="Rogers Y.H."/>
            <person name="Rohde C."/>
            <person name="Rozas J."/>
            <person name="Rubenfield M.J."/>
            <person name="Ruiz A."/>
            <person name="Russo S."/>
            <person name="Salzberg S.L."/>
            <person name="Sanchez-Gracia A."/>
            <person name="Saranga D.J."/>
            <person name="Sato H."/>
            <person name="Schaeffer S.W."/>
            <person name="Schatz M.C."/>
            <person name="Schlenke T."/>
            <person name="Schwartz R."/>
            <person name="Segarra C."/>
            <person name="Singh R.S."/>
            <person name="Sirot L."/>
            <person name="Sirota M."/>
            <person name="Sisneros N.B."/>
            <person name="Smith C.D."/>
            <person name="Smith T.F."/>
            <person name="Spieth J."/>
            <person name="Stage D.E."/>
            <person name="Stark A."/>
            <person name="Stephan W."/>
            <person name="Strausberg R.L."/>
            <person name="Strempel S."/>
            <person name="Sturgill D."/>
            <person name="Sutton G."/>
            <person name="Sutton G.G."/>
            <person name="Tao W."/>
            <person name="Teichmann S."/>
            <person name="Tobari Y.N."/>
            <person name="Tomimura Y."/>
            <person name="Tsolas J.M."/>
            <person name="Valente V.L."/>
            <person name="Venter E."/>
            <person name="Venter J.C."/>
            <person name="Vicario S."/>
            <person name="Vieira F.G."/>
            <person name="Vilella A.J."/>
            <person name="Villasante A."/>
            <person name="Walenz B."/>
            <person name="Wang J."/>
            <person name="Wasserman M."/>
            <person name="Watts T."/>
            <person name="Wilson D."/>
            <person name="Wilson R.K."/>
            <person name="Wing R.A."/>
            <person name="Wolfner M.F."/>
            <person name="Wong A."/>
            <person name="Wong G.K."/>
            <person name="Wu C.I."/>
            <person name="Wu G."/>
            <person name="Yamamoto D."/>
            <person name="Yang H.P."/>
            <person name="Yang S.P."/>
            <person name="Yorke J.A."/>
            <person name="Yoshida K."/>
            <person name="Zdobnov E."/>
            <person name="Zhang P."/>
            <person name="Zhang Y."/>
            <person name="Zimin A.V."/>
            <person name="Baldwin J."/>
            <person name="Abdouelleil A."/>
            <person name="Abdulkadir J."/>
            <person name="Abebe A."/>
            <person name="Abera B."/>
            <person name="Abreu J."/>
            <person name="Acer S.C."/>
            <person name="Aftuck L."/>
            <person name="Alexander A."/>
            <person name="An P."/>
            <person name="Anderson E."/>
            <person name="Anderson S."/>
            <person name="Arachi H."/>
            <person name="Azer M."/>
            <person name="Bachantsang P."/>
            <person name="Barry A."/>
            <person name="Bayul T."/>
            <person name="Berlin A."/>
            <person name="Bessette D."/>
            <person name="Bloom T."/>
            <person name="Blye J."/>
            <person name="Boguslavskiy L."/>
            <person name="Bonnet C."/>
            <person name="Boukhgalter B."/>
            <person name="Bourzgui I."/>
            <person name="Brown A."/>
            <person name="Cahill P."/>
            <person name="Channer S."/>
            <person name="Cheshatsang Y."/>
            <person name="Chuda L."/>
            <person name="Citroen M."/>
            <person name="Collymore A."/>
            <person name="Cooke P."/>
            <person name="Costello M."/>
            <person name="D'Aco K."/>
            <person name="Daza R."/>
            <person name="De Haan G."/>
            <person name="DeGray S."/>
            <person name="DeMaso C."/>
            <person name="Dhargay N."/>
            <person name="Dooley K."/>
            <person name="Dooley E."/>
            <person name="Doricent M."/>
            <person name="Dorje P."/>
            <person name="Dorjee K."/>
            <person name="Dupes A."/>
            <person name="Elong R."/>
            <person name="Falk J."/>
            <person name="Farina A."/>
            <person name="Faro S."/>
            <person name="Ferguson D."/>
            <person name="Fisher S."/>
            <person name="Foley C.D."/>
            <person name="Franke A."/>
            <person name="Friedrich D."/>
            <person name="Gadbois L."/>
            <person name="Gearin G."/>
            <person name="Gearin C.R."/>
            <person name="Giannoukos G."/>
            <person name="Goode T."/>
            <person name="Graham J."/>
            <person name="Grandbois E."/>
            <person name="Grewal S."/>
            <person name="Gyaltsen K."/>
            <person name="Hafez N."/>
            <person name="Hagos B."/>
            <person name="Hall J."/>
            <person name="Henson C."/>
            <person name="Hollinger A."/>
            <person name="Honan T."/>
            <person name="Huard M.D."/>
            <person name="Hughes L."/>
            <person name="Hurhula B."/>
            <person name="Husby M.E."/>
            <person name="Kamat A."/>
            <person name="Kanga B."/>
            <person name="Kashin S."/>
            <person name="Khazanovich D."/>
            <person name="Kisner P."/>
            <person name="Lance K."/>
            <person name="Lara M."/>
            <person name="Lee W."/>
            <person name="Lennon N."/>
            <person name="Letendre F."/>
            <person name="LeVine R."/>
            <person name="Lipovsky A."/>
            <person name="Liu X."/>
            <person name="Liu J."/>
            <person name="Liu S."/>
            <person name="Lokyitsang T."/>
            <person name="Lokyitsang Y."/>
            <person name="Lubonja R."/>
            <person name="Lui A."/>
            <person name="MacDonald P."/>
            <person name="Magnisalis V."/>
            <person name="Maru K."/>
            <person name="Matthews C."/>
            <person name="McCusker W."/>
            <person name="McDonough S."/>
            <person name="Mehta T."/>
            <person name="Meldrim J."/>
            <person name="Meneus L."/>
            <person name="Mihai O."/>
            <person name="Mihalev A."/>
            <person name="Mihova T."/>
            <person name="Mittelman R."/>
            <person name="Mlenga V."/>
            <person name="Montmayeur A."/>
            <person name="Mulrain L."/>
            <person name="Navidi A."/>
            <person name="Naylor J."/>
            <person name="Negash T."/>
            <person name="Nguyen T."/>
            <person name="Nguyen N."/>
            <person name="Nicol R."/>
            <person name="Norbu C."/>
            <person name="Norbu N."/>
            <person name="Novod N."/>
            <person name="O'Neill B."/>
            <person name="Osman S."/>
            <person name="Markiewicz E."/>
            <person name="Oyono O.L."/>
            <person name="Patti C."/>
            <person name="Phunkhang P."/>
            <person name="Pierre F."/>
            <person name="Priest M."/>
            <person name="Raghuraman S."/>
            <person name="Rege F."/>
            <person name="Reyes R."/>
            <person name="Rise C."/>
            <person name="Rogov P."/>
            <person name="Ross K."/>
            <person name="Ryan E."/>
            <person name="Settipalli S."/>
            <person name="Shea T."/>
            <person name="Sherpa N."/>
            <person name="Shi L."/>
            <person name="Shih D."/>
            <person name="Sparrow T."/>
            <person name="Spaulding J."/>
            <person name="Stalker J."/>
            <person name="Stange-Thomann N."/>
            <person name="Stavropoulos S."/>
            <person name="Stone C."/>
            <person name="Strader C."/>
            <person name="Tesfaye S."/>
            <person name="Thomson T."/>
            <person name="Thoulutsang Y."/>
            <person name="Thoulutsang D."/>
            <person name="Topham K."/>
            <person name="Topping I."/>
            <person name="Tsamla T."/>
            <person name="Vassiliev H."/>
            <person name="Vo A."/>
            <person name="Wangchuk T."/>
            <person name="Wangdi T."/>
            <person name="Weiand M."/>
            <person name="Wilkinson J."/>
            <person name="Wilson A."/>
            <person name="Yadav S."/>
            <person name="Young G."/>
            <person name="Yu Q."/>
            <person name="Zembek L."/>
            <person name="Zhong D."/>
            <person name="Zimmer A."/>
            <person name="Zwirko Z."/>
            <person name="Jaffe D.B."/>
            <person name="Alvarez P."/>
            <person name="Brockman W."/>
            <person name="Butler J."/>
            <person name="Chin C."/>
            <person name="Gnerre S."/>
            <person name="Grabherr M."/>
            <person name="Kleber M."/>
            <person name="Mauceli E."/>
            <person name="MacCallum I."/>
        </authorList>
    </citation>
    <scope>NUCLEOTIDE SEQUENCE [LARGE SCALE GENOMIC DNA]</scope>
    <source>
        <strain evidence="17">Tai18E2 / Tucson 14021-0261.01</strain>
    </source>
</reference>
<dbReference type="InterPro" id="IPR013087">
    <property type="entry name" value="Znf_C2H2_type"/>
</dbReference>
<keyword evidence="5 11" id="KW-0863">Zinc-finger</keyword>
<proteinExistence type="predicted"/>
<dbReference type="Pfam" id="PF07776">
    <property type="entry name" value="zf-AD"/>
    <property type="match status" value="1"/>
</dbReference>
<dbReference type="GO" id="GO:0000981">
    <property type="term" value="F:DNA-binding transcription factor activity, RNA polymerase II-specific"/>
    <property type="evidence" value="ECO:0007669"/>
    <property type="project" value="TreeGrafter"/>
</dbReference>
<evidence type="ECO:0000313" key="17">
    <source>
        <dbReference type="Proteomes" id="UP000002282"/>
    </source>
</evidence>
<keyword evidence="10" id="KW-0539">Nucleus</keyword>
<evidence type="ECO:0000313" key="16">
    <source>
        <dbReference type="EMBL" id="KRK04686.1"/>
    </source>
</evidence>
<evidence type="ECO:0000256" key="10">
    <source>
        <dbReference type="ARBA" id="ARBA00023242"/>
    </source>
</evidence>
<feature type="region of interest" description="Disordered" evidence="13">
    <location>
        <begin position="90"/>
        <end position="116"/>
    </location>
</feature>
<dbReference type="FunFam" id="3.30.160.60:FF:000145">
    <property type="entry name" value="Zinc finger protein 574"/>
    <property type="match status" value="1"/>
</dbReference>
<dbReference type="FunFam" id="3.30.160.60:FF:000097">
    <property type="entry name" value="Zinc finger protein"/>
    <property type="match status" value="1"/>
</dbReference>
<keyword evidence="3" id="KW-0479">Metal-binding</keyword>
<dbReference type="EMBL" id="CM000160">
    <property type="protein sequence ID" value="KRK04686.1"/>
    <property type="molecule type" value="Genomic_DNA"/>
</dbReference>
<evidence type="ECO:0000256" key="3">
    <source>
        <dbReference type="ARBA" id="ARBA00022723"/>
    </source>
</evidence>
<evidence type="ECO:0000256" key="2">
    <source>
        <dbReference type="ARBA" id="ARBA00004123"/>
    </source>
</evidence>
<evidence type="ECO:0000259" key="15">
    <source>
        <dbReference type="PROSITE" id="PS51915"/>
    </source>
</evidence>
<gene>
    <name evidence="16" type="primary">Dyak\GE28656</name>
    <name evidence="16" type="synonym">GE28656</name>
    <name evidence="16" type="ORF">Dyak_GE28656</name>
</gene>
<keyword evidence="7" id="KW-0805">Transcription regulation</keyword>
<evidence type="ECO:0000256" key="12">
    <source>
        <dbReference type="PROSITE-ProRule" id="PRU01263"/>
    </source>
</evidence>
<dbReference type="PROSITE" id="PS51915">
    <property type="entry name" value="ZAD"/>
    <property type="match status" value="1"/>
</dbReference>
<name>A0A0R1E7G3_DROYA</name>
<comment type="caution">
    <text evidence="12">Lacks conserved residue(s) required for the propagation of feature annotation.</text>
</comment>
<keyword evidence="17" id="KW-1185">Reference proteome</keyword>
<comment type="subcellular location">
    <subcellularLocation>
        <location evidence="2">Nucleus</location>
    </subcellularLocation>
</comment>
<dbReference type="PANTHER" id="PTHR24394">
    <property type="entry name" value="ZINC FINGER PROTEIN"/>
    <property type="match status" value="1"/>
</dbReference>
<feature type="domain" description="C2H2-type" evidence="14">
    <location>
        <begin position="154"/>
        <end position="181"/>
    </location>
</feature>
<organism evidence="16 17">
    <name type="scientific">Drosophila yakuba</name>
    <name type="common">Fruit fly</name>
    <dbReference type="NCBI Taxonomy" id="7245"/>
    <lineage>
        <taxon>Eukaryota</taxon>
        <taxon>Metazoa</taxon>
        <taxon>Ecdysozoa</taxon>
        <taxon>Arthropoda</taxon>
        <taxon>Hexapoda</taxon>
        <taxon>Insecta</taxon>
        <taxon>Pterygota</taxon>
        <taxon>Neoptera</taxon>
        <taxon>Endopterygota</taxon>
        <taxon>Diptera</taxon>
        <taxon>Brachycera</taxon>
        <taxon>Muscomorpha</taxon>
        <taxon>Ephydroidea</taxon>
        <taxon>Drosophilidae</taxon>
        <taxon>Drosophila</taxon>
        <taxon>Sophophora</taxon>
    </lineage>
</organism>
<dbReference type="GO" id="GO:0003677">
    <property type="term" value="F:DNA binding"/>
    <property type="evidence" value="ECO:0007669"/>
    <property type="project" value="UniProtKB-KW"/>
</dbReference>
<dbReference type="PANTHER" id="PTHR24394:SF29">
    <property type="entry name" value="MYONEURIN"/>
    <property type="match status" value="1"/>
</dbReference>
<protein>
    <submittedName>
        <fullName evidence="16">Uncharacterized protein</fullName>
    </submittedName>
</protein>
<reference evidence="16 17" key="2">
    <citation type="journal article" date="2007" name="PLoS Biol.">
        <title>Principles of genome evolution in the Drosophila melanogaster species group.</title>
        <authorList>
            <person name="Ranz J.M."/>
            <person name="Maurin D."/>
            <person name="Chan Y.S."/>
            <person name="von Grotthuss M."/>
            <person name="Hillier L.W."/>
            <person name="Roote J."/>
            <person name="Ashburner M."/>
            <person name="Bergman C.M."/>
        </authorList>
    </citation>
    <scope>NUCLEOTIDE SEQUENCE [LARGE SCALE GENOMIC DNA]</scope>
    <source>
        <strain evidence="17">Tai18E2 / Tucson 14021-0261.01</strain>
    </source>
</reference>
<evidence type="ECO:0000256" key="1">
    <source>
        <dbReference type="ARBA" id="ARBA00003767"/>
    </source>
</evidence>
<keyword evidence="8" id="KW-0238">DNA-binding</keyword>
<feature type="compositionally biased region" description="Basic and acidic residues" evidence="13">
    <location>
        <begin position="90"/>
        <end position="102"/>
    </location>
</feature>
<accession>A0A0R1E7G3</accession>
<feature type="domain" description="C2H2-type" evidence="14">
    <location>
        <begin position="182"/>
        <end position="206"/>
    </location>
</feature>
<evidence type="ECO:0000256" key="8">
    <source>
        <dbReference type="ARBA" id="ARBA00023125"/>
    </source>
</evidence>
<dbReference type="Pfam" id="PF00096">
    <property type="entry name" value="zf-C2H2"/>
    <property type="match status" value="2"/>
</dbReference>
<evidence type="ECO:0000256" key="7">
    <source>
        <dbReference type="ARBA" id="ARBA00023015"/>
    </source>
</evidence>
<dbReference type="SMART" id="SM00355">
    <property type="entry name" value="ZnF_C2H2"/>
    <property type="match status" value="4"/>
</dbReference>
<evidence type="ECO:0000256" key="4">
    <source>
        <dbReference type="ARBA" id="ARBA00022737"/>
    </source>
</evidence>
<evidence type="ECO:0000256" key="5">
    <source>
        <dbReference type="ARBA" id="ARBA00022771"/>
    </source>
</evidence>
<dbReference type="PROSITE" id="PS50157">
    <property type="entry name" value="ZINC_FINGER_C2H2_2"/>
    <property type="match status" value="3"/>
</dbReference>
<comment type="function">
    <text evidence="1">May be involved in transcriptional regulation.</text>
</comment>
<dbReference type="KEGG" id="dya:Dyak_GE28656"/>
<dbReference type="GO" id="GO:0008270">
    <property type="term" value="F:zinc ion binding"/>
    <property type="evidence" value="ECO:0007669"/>
    <property type="project" value="UniProtKB-KW"/>
</dbReference>